<dbReference type="Proteomes" id="UP000606172">
    <property type="component" value="Unassembled WGS sequence"/>
</dbReference>
<dbReference type="EMBL" id="BOOW01000012">
    <property type="protein sequence ID" value="GII91848.1"/>
    <property type="molecule type" value="Genomic_DNA"/>
</dbReference>
<dbReference type="Pfam" id="PF03706">
    <property type="entry name" value="LPG_synthase_TM"/>
    <property type="match status" value="1"/>
</dbReference>
<comment type="caution">
    <text evidence="7">The sequence shown here is derived from an EMBL/GenBank/DDBJ whole genome shotgun (WGS) entry which is preliminary data.</text>
</comment>
<feature type="transmembrane region" description="Helical" evidence="6">
    <location>
        <begin position="206"/>
        <end position="224"/>
    </location>
</feature>
<evidence type="ECO:0000313" key="7">
    <source>
        <dbReference type="EMBL" id="GII91848.1"/>
    </source>
</evidence>
<feature type="transmembrane region" description="Helical" evidence="6">
    <location>
        <begin position="137"/>
        <end position="158"/>
    </location>
</feature>
<dbReference type="GO" id="GO:0005886">
    <property type="term" value="C:plasma membrane"/>
    <property type="evidence" value="ECO:0007669"/>
    <property type="project" value="UniProtKB-SubCell"/>
</dbReference>
<evidence type="ECO:0000256" key="5">
    <source>
        <dbReference type="ARBA" id="ARBA00023136"/>
    </source>
</evidence>
<feature type="transmembrane region" description="Helical" evidence="6">
    <location>
        <begin position="111"/>
        <end position="131"/>
    </location>
</feature>
<keyword evidence="5 6" id="KW-0472">Membrane</keyword>
<evidence type="ECO:0000313" key="8">
    <source>
        <dbReference type="Proteomes" id="UP000606172"/>
    </source>
</evidence>
<name>A0A919V5U5_9ACTN</name>
<proteinExistence type="predicted"/>
<dbReference type="PANTHER" id="PTHR39087:SF2">
    <property type="entry name" value="UPF0104 MEMBRANE PROTEIN MJ1595"/>
    <property type="match status" value="1"/>
</dbReference>
<evidence type="ECO:0000256" key="3">
    <source>
        <dbReference type="ARBA" id="ARBA00022692"/>
    </source>
</evidence>
<comment type="subcellular location">
    <subcellularLocation>
        <location evidence="1">Cell membrane</location>
        <topology evidence="1">Multi-pass membrane protein</topology>
    </subcellularLocation>
</comment>
<keyword evidence="8" id="KW-1185">Reference proteome</keyword>
<dbReference type="AlphaFoldDB" id="A0A919V5U5"/>
<reference evidence="7" key="1">
    <citation type="submission" date="2021-01" db="EMBL/GenBank/DDBJ databases">
        <title>Whole genome shotgun sequence of Sinosporangium siamense NBRC 109515.</title>
        <authorList>
            <person name="Komaki H."/>
            <person name="Tamura T."/>
        </authorList>
    </citation>
    <scope>NUCLEOTIDE SEQUENCE</scope>
    <source>
        <strain evidence="7">NBRC 109515</strain>
    </source>
</reference>
<evidence type="ECO:0000256" key="6">
    <source>
        <dbReference type="SAM" id="Phobius"/>
    </source>
</evidence>
<dbReference type="InterPro" id="IPR022791">
    <property type="entry name" value="L-PG_synthase/AglD"/>
</dbReference>
<sequence>MLIAMPFLVGVGWEQILSEFARLSLLEWGVLTALWLSSLWAYSYVLVGSLPGLTPLRGVVVSGVGSAVSNLLPFGGAAVGVPVTFAMARIWGHDNRSITTFVLVSGIWNNLSRLLLPVAGIVCLLATGRVVSDGFATAASTAGLTLAGAAALLIAGLWREGAARALGKCAAVVVKVVPERRRPSRDKVVASFVGLRLSILDVVRRGWLTMTAGMLGFLALQAALFHACLWATGVEVGFAETIAAFALGRLLSTVTITPSGSGVSEAGTVLLMTATFGTAPAATSAAVLLFWFFTYLIEIPFGGVVFTVWTWSRRRRGESTSLALHEKALEPAVPDTPRPQDAARS</sequence>
<keyword evidence="4 6" id="KW-1133">Transmembrane helix</keyword>
<accession>A0A919V5U5</accession>
<organism evidence="7 8">
    <name type="scientific">Sinosporangium siamense</name>
    <dbReference type="NCBI Taxonomy" id="1367973"/>
    <lineage>
        <taxon>Bacteria</taxon>
        <taxon>Bacillati</taxon>
        <taxon>Actinomycetota</taxon>
        <taxon>Actinomycetes</taxon>
        <taxon>Streptosporangiales</taxon>
        <taxon>Streptosporangiaceae</taxon>
        <taxon>Sinosporangium</taxon>
    </lineage>
</organism>
<feature type="transmembrane region" description="Helical" evidence="6">
    <location>
        <begin position="67"/>
        <end position="91"/>
    </location>
</feature>
<evidence type="ECO:0000256" key="2">
    <source>
        <dbReference type="ARBA" id="ARBA00022475"/>
    </source>
</evidence>
<evidence type="ECO:0000256" key="4">
    <source>
        <dbReference type="ARBA" id="ARBA00022989"/>
    </source>
</evidence>
<protein>
    <submittedName>
        <fullName evidence="7">Uncharacterized protein</fullName>
    </submittedName>
</protein>
<dbReference type="PANTHER" id="PTHR39087">
    <property type="entry name" value="UPF0104 MEMBRANE PROTEIN MJ1595"/>
    <property type="match status" value="1"/>
</dbReference>
<keyword evidence="3 6" id="KW-0812">Transmembrane</keyword>
<feature type="transmembrane region" description="Helical" evidence="6">
    <location>
        <begin position="25"/>
        <end position="47"/>
    </location>
</feature>
<feature type="transmembrane region" description="Helical" evidence="6">
    <location>
        <begin position="288"/>
        <end position="311"/>
    </location>
</feature>
<keyword evidence="2" id="KW-1003">Cell membrane</keyword>
<evidence type="ECO:0000256" key="1">
    <source>
        <dbReference type="ARBA" id="ARBA00004651"/>
    </source>
</evidence>
<gene>
    <name evidence="7" type="ORF">Ssi02_20790</name>
</gene>